<dbReference type="Gene3D" id="2.160.20.110">
    <property type="match status" value="1"/>
</dbReference>
<keyword evidence="1" id="KW-0812">Transmembrane</keyword>
<evidence type="ECO:0000313" key="3">
    <source>
        <dbReference type="Proteomes" id="UP001209854"/>
    </source>
</evidence>
<accession>A0ABT3MQD7</accession>
<sequence length="968" mass="104473">MISPLLQAKEVILLNNSSFVKYINADHPVNGSYLLTEPIDLNKFNHWKPVGNESVPFSVKLYGNYQVINGLNIANKLDDSYLGLFGYLVDSRVERLFINKPVIEGAGSPTSVGTVAGGVESTTITEVINHAGKIKTSGKSFNAGGIVGIASHGSILSNNLATGIIEITSGYNGKSGGIAGSVRGRSIIRSNQYAGKIVTASSLSSTGGIVGELSEHSSSNNNLHTGLIASTFQTSESDYGGIVGKAAGASTITSNLNSGSLSLSTAWLSTLGGIVGLVESSTSVDRNVNAGALHQKDGGSFIGGIAGQARETPIRQNMNNGEITYNLFSQKPIGVGGVGGIGAWGTDLAIDNNLNTARIITGHLVDSHHGIIKGNNIEQRHNLQTGGVFVNMNTNHSIPLDLVEITQNKTQPVPQGLNKTIWSSEPEKAFPMLKNINGNYQELLRLNNTQNGTNIFPAILSQFATPGGSAETTLLDLAVWTVRSGFLPFLKGFLQQEIARFDINCGQGGFACSPKMRTLPTEPSLSEDCPAPEGTPVAQAYDVISDQLYVAIRPPLDSNALDSNALVLARYTGTELDKQFGACGKITHHLPDMTDWSFIGDSLLTSNSNSNSNNSYLHLVANKPDKSPLLLRLPLPEENTPEKNNDKSGYTIDYLPERDSEVSVMAGSNGTIYFAGKSSSDFFISRFSEKEHYRTLSDPLHKQADINNQERISSLSLSPDGKLLYIASVVNTTKTAFLQQYDSLTLSRKKSFGVDGEVMAITPDYFPSYEAVSAVHRGWVYIASITRNGALLSIRRFDPGNGQVDGTFIVDESLPNYLSDSDSPAGIKLCPDGQYLHAVKYDKKGNIFTVTYDDLEEVYRTSKSLEHPDALFNGLTVTDSKMYLPYKHLDEPGSNHIVEVMKIALDDPQQLRSSSGFPVWGYVAAAVATVTTVATIALIVTSIYYKRRTASYPVRLRQLRQTRLNMEL</sequence>
<dbReference type="Proteomes" id="UP001209854">
    <property type="component" value="Unassembled WGS sequence"/>
</dbReference>
<dbReference type="SUPFAM" id="SSF50969">
    <property type="entry name" value="YVTN repeat-like/Quinoprotein amine dehydrogenase"/>
    <property type="match status" value="1"/>
</dbReference>
<name>A0ABT3MQD7_9GAMM</name>
<organism evidence="2 3">
    <name type="scientific">Endozoicomonas gorgoniicola</name>
    <dbReference type="NCBI Taxonomy" id="1234144"/>
    <lineage>
        <taxon>Bacteria</taxon>
        <taxon>Pseudomonadati</taxon>
        <taxon>Pseudomonadota</taxon>
        <taxon>Gammaproteobacteria</taxon>
        <taxon>Oceanospirillales</taxon>
        <taxon>Endozoicomonadaceae</taxon>
        <taxon>Endozoicomonas</taxon>
    </lineage>
</organism>
<keyword evidence="3" id="KW-1185">Reference proteome</keyword>
<gene>
    <name evidence="2" type="ORF">NX722_02745</name>
</gene>
<evidence type="ECO:0000256" key="1">
    <source>
        <dbReference type="SAM" id="Phobius"/>
    </source>
</evidence>
<feature type="transmembrane region" description="Helical" evidence="1">
    <location>
        <begin position="919"/>
        <end position="945"/>
    </location>
</feature>
<proteinExistence type="predicted"/>
<reference evidence="2 3" key="1">
    <citation type="submission" date="2022-10" db="EMBL/GenBank/DDBJ databases">
        <title>High-quality genome sequences of two octocoral-associated bacteria, Endozoicomonas euniceicola EF212 and Endozoicomonas gorgoniicola PS125.</title>
        <authorList>
            <person name="Chiou Y.-J."/>
            <person name="Chen Y.-H."/>
        </authorList>
    </citation>
    <scope>NUCLEOTIDE SEQUENCE [LARGE SCALE GENOMIC DNA]</scope>
    <source>
        <strain evidence="2 3">PS125</strain>
    </source>
</reference>
<dbReference type="InterPro" id="IPR011044">
    <property type="entry name" value="Quino_amine_DH_bsu"/>
</dbReference>
<keyword evidence="1" id="KW-0472">Membrane</keyword>
<dbReference type="RefSeq" id="WP_262566624.1">
    <property type="nucleotide sequence ID" value="NZ_JAPFCC010000001.1"/>
</dbReference>
<dbReference type="EMBL" id="JAPFCC010000001">
    <property type="protein sequence ID" value="MCW7551580.1"/>
    <property type="molecule type" value="Genomic_DNA"/>
</dbReference>
<evidence type="ECO:0000313" key="2">
    <source>
        <dbReference type="EMBL" id="MCW7551580.1"/>
    </source>
</evidence>
<keyword evidence="1" id="KW-1133">Transmembrane helix</keyword>
<comment type="caution">
    <text evidence="2">The sequence shown here is derived from an EMBL/GenBank/DDBJ whole genome shotgun (WGS) entry which is preliminary data.</text>
</comment>
<protein>
    <submittedName>
        <fullName evidence="2">Uncharacterized protein</fullName>
    </submittedName>
</protein>